<gene>
    <name evidence="1" type="ORF">AZI87_16205</name>
</gene>
<accession>A0A161QEU5</accession>
<evidence type="ECO:0000313" key="2">
    <source>
        <dbReference type="Proteomes" id="UP000075799"/>
    </source>
</evidence>
<comment type="caution">
    <text evidence="1">The sequence shown here is derived from an EMBL/GenBank/DDBJ whole genome shotgun (WGS) entry which is preliminary data.</text>
</comment>
<name>A0A161QEU5_BDEBC</name>
<evidence type="ECO:0000313" key="1">
    <source>
        <dbReference type="EMBL" id="KYG62817.1"/>
    </source>
</evidence>
<dbReference type="SUPFAM" id="SSF55486">
    <property type="entry name" value="Metalloproteases ('zincins'), catalytic domain"/>
    <property type="match status" value="1"/>
</dbReference>
<dbReference type="RefSeq" id="WP_063209193.1">
    <property type="nucleotide sequence ID" value="NZ_LUKD01000008.1"/>
</dbReference>
<dbReference type="Proteomes" id="UP000075799">
    <property type="component" value="Unassembled WGS sequence"/>
</dbReference>
<organism evidence="1 2">
    <name type="scientific">Bdellovibrio bacteriovorus</name>
    <dbReference type="NCBI Taxonomy" id="959"/>
    <lineage>
        <taxon>Bacteria</taxon>
        <taxon>Pseudomonadati</taxon>
        <taxon>Bdellovibrionota</taxon>
        <taxon>Bdellovibrionia</taxon>
        <taxon>Bdellovibrionales</taxon>
        <taxon>Pseudobdellovibrionaceae</taxon>
        <taxon>Bdellovibrio</taxon>
    </lineage>
</organism>
<sequence length="453" mass="51230">MKKHFLFFVLVLVSCSEKKGPQILEWRKGEPAKALQKLNEISLTPSLEIKSLQEVVAIRDQIVQGILVENTYVKHLKNASGQELLVRGSVLLQEDELKHLNLEEFQKKKSSILEQLKAKFPLFRKVTPEKIGIRIAFNRGFYEPLWQIVYSDRKGISWEVCFSRLLEVRSVKRVGSQFHDTVASLFPQGPKKSQMTEVVLQGLKTQPALSNSRLFVRSQAAAKIDSIAEPLKFSPQDTRFDQVQVFYYLEESLKWFENQLGIKIPFQIQAEVHVGAPEKTNAAFYYSGKIRLGAGDDEFYSRIPQDPSIVIHESVHALVEAVARLPYEGEGGSLNEAFADYFTALQLNNPKMGEVSYLKGAFRRSIVNDLKLADKNGGLYHDSGIASGTLWALTIRFGPSRGRQLALLTLNRLVPSSDFMDFGARLKEVVPMVLLSDEDRQIARDILAERGFQ</sequence>
<reference evidence="1 2" key="1">
    <citation type="submission" date="2016-03" db="EMBL/GenBank/DDBJ databases">
        <authorList>
            <person name="Ploux O."/>
        </authorList>
    </citation>
    <scope>NUCLEOTIDE SEQUENCE [LARGE SCALE GENOMIC DNA]</scope>
    <source>
        <strain evidence="1 2">EC13</strain>
    </source>
</reference>
<dbReference type="OrthoDB" id="291295at2"/>
<dbReference type="Gene3D" id="3.10.170.10">
    <property type="match status" value="1"/>
</dbReference>
<dbReference type="EMBL" id="LUKD01000008">
    <property type="protein sequence ID" value="KYG62817.1"/>
    <property type="molecule type" value="Genomic_DNA"/>
</dbReference>
<dbReference type="AlphaFoldDB" id="A0A161QEU5"/>
<protein>
    <submittedName>
        <fullName evidence="1">Uncharacterized protein</fullName>
    </submittedName>
</protein>
<dbReference type="PROSITE" id="PS51257">
    <property type="entry name" value="PROKAR_LIPOPROTEIN"/>
    <property type="match status" value="1"/>
</dbReference>
<proteinExistence type="predicted"/>